<feature type="transmembrane region" description="Helical" evidence="5">
    <location>
        <begin position="12"/>
        <end position="33"/>
    </location>
</feature>
<dbReference type="Gene3D" id="1.20.120.1630">
    <property type="match status" value="1"/>
</dbReference>
<dbReference type="PANTHER" id="PTHR43847:SF1">
    <property type="entry name" value="BLL3993 PROTEIN"/>
    <property type="match status" value="1"/>
</dbReference>
<dbReference type="GO" id="GO:0012505">
    <property type="term" value="C:endomembrane system"/>
    <property type="evidence" value="ECO:0007669"/>
    <property type="project" value="UniProtKB-SubCell"/>
</dbReference>
<dbReference type="EMBL" id="UOEM01000019">
    <property type="protein sequence ID" value="VAW10646.1"/>
    <property type="molecule type" value="Genomic_DNA"/>
</dbReference>
<evidence type="ECO:0008006" key="7">
    <source>
        <dbReference type="Google" id="ProtNLM"/>
    </source>
</evidence>
<feature type="transmembrane region" description="Helical" evidence="5">
    <location>
        <begin position="94"/>
        <end position="122"/>
    </location>
</feature>
<dbReference type="AlphaFoldDB" id="A0A3B0TUA7"/>
<evidence type="ECO:0000313" key="6">
    <source>
        <dbReference type="EMBL" id="VAW10646.1"/>
    </source>
</evidence>
<sequence length="156" mass="17305">MADAKPDKPGVIAPPPLIFLAGILIGVAVDQFWSGSFWPGPMRHLIAVPLILGGLVAAFMVLLRFREAGTNIEPYKPTTAIVTDGLFSWSRNPVYLAMVAVTIGVGLALDNFWVLAMLILVLPVMHHGVIIREERYLTDKFGGDYTRYKNTVRRWL</sequence>
<dbReference type="InterPro" id="IPR007318">
    <property type="entry name" value="Phopholipid_MeTrfase"/>
</dbReference>
<dbReference type="Pfam" id="PF04191">
    <property type="entry name" value="PEMT"/>
    <property type="match status" value="1"/>
</dbReference>
<evidence type="ECO:0000256" key="4">
    <source>
        <dbReference type="ARBA" id="ARBA00023136"/>
    </source>
</evidence>
<evidence type="ECO:0000256" key="1">
    <source>
        <dbReference type="ARBA" id="ARBA00004127"/>
    </source>
</evidence>
<dbReference type="InterPro" id="IPR052527">
    <property type="entry name" value="Metal_cation-efflux_comp"/>
</dbReference>
<protein>
    <recommendedName>
        <fullName evidence="7">Isoprenylcysteine carboxylmethyltransferase family protein</fullName>
    </recommendedName>
</protein>
<accession>A0A3B0TUA7</accession>
<evidence type="ECO:0000256" key="2">
    <source>
        <dbReference type="ARBA" id="ARBA00022692"/>
    </source>
</evidence>
<evidence type="ECO:0000256" key="5">
    <source>
        <dbReference type="SAM" id="Phobius"/>
    </source>
</evidence>
<reference evidence="6" key="1">
    <citation type="submission" date="2018-06" db="EMBL/GenBank/DDBJ databases">
        <authorList>
            <person name="Zhirakovskaya E."/>
        </authorList>
    </citation>
    <scope>NUCLEOTIDE SEQUENCE</scope>
</reference>
<feature type="transmembrane region" description="Helical" evidence="5">
    <location>
        <begin position="45"/>
        <end position="65"/>
    </location>
</feature>
<name>A0A3B0TUA7_9ZZZZ</name>
<proteinExistence type="predicted"/>
<keyword evidence="3 5" id="KW-1133">Transmembrane helix</keyword>
<organism evidence="6">
    <name type="scientific">hydrothermal vent metagenome</name>
    <dbReference type="NCBI Taxonomy" id="652676"/>
    <lineage>
        <taxon>unclassified sequences</taxon>
        <taxon>metagenomes</taxon>
        <taxon>ecological metagenomes</taxon>
    </lineage>
</organism>
<keyword evidence="2 5" id="KW-0812">Transmembrane</keyword>
<comment type="subcellular location">
    <subcellularLocation>
        <location evidence="1">Endomembrane system</location>
        <topology evidence="1">Multi-pass membrane protein</topology>
    </subcellularLocation>
</comment>
<evidence type="ECO:0000256" key="3">
    <source>
        <dbReference type="ARBA" id="ARBA00022989"/>
    </source>
</evidence>
<gene>
    <name evidence="6" type="ORF">MNBD_ALPHA09-1940</name>
</gene>
<keyword evidence="4 5" id="KW-0472">Membrane</keyword>
<dbReference type="PANTHER" id="PTHR43847">
    <property type="entry name" value="BLL3993 PROTEIN"/>
    <property type="match status" value="1"/>
</dbReference>